<evidence type="ECO:0000256" key="6">
    <source>
        <dbReference type="RuleBase" id="RU368066"/>
    </source>
</evidence>
<evidence type="ECO:0000256" key="4">
    <source>
        <dbReference type="ARBA" id="ARBA00022989"/>
    </source>
</evidence>
<evidence type="ECO:0000256" key="7">
    <source>
        <dbReference type="SAM" id="MobiDB-lite"/>
    </source>
</evidence>
<dbReference type="GO" id="GO:0005886">
    <property type="term" value="C:plasma membrane"/>
    <property type="evidence" value="ECO:0007669"/>
    <property type="project" value="UniProtKB-SubCell"/>
</dbReference>
<feature type="transmembrane region" description="Helical" evidence="6">
    <location>
        <begin position="159"/>
        <end position="177"/>
    </location>
</feature>
<dbReference type="PANTHER" id="PTHR12385">
    <property type="entry name" value="CHOLINE TRANSPORTER-LIKE (SLC FAMILY 44)"/>
    <property type="match status" value="1"/>
</dbReference>
<evidence type="ECO:0000256" key="2">
    <source>
        <dbReference type="ARBA" id="ARBA00007168"/>
    </source>
</evidence>
<protein>
    <recommendedName>
        <fullName evidence="6">Choline transporter-like protein</fullName>
    </recommendedName>
</protein>
<feature type="transmembrane region" description="Helical" evidence="6">
    <location>
        <begin position="482"/>
        <end position="500"/>
    </location>
</feature>
<organism evidence="8 9">
    <name type="scientific">Callosobruchus maculatus</name>
    <name type="common">Southern cowpea weevil</name>
    <name type="synonym">Pulse bruchid</name>
    <dbReference type="NCBI Taxonomy" id="64391"/>
    <lineage>
        <taxon>Eukaryota</taxon>
        <taxon>Metazoa</taxon>
        <taxon>Ecdysozoa</taxon>
        <taxon>Arthropoda</taxon>
        <taxon>Hexapoda</taxon>
        <taxon>Insecta</taxon>
        <taxon>Pterygota</taxon>
        <taxon>Neoptera</taxon>
        <taxon>Endopterygota</taxon>
        <taxon>Coleoptera</taxon>
        <taxon>Polyphaga</taxon>
        <taxon>Cucujiformia</taxon>
        <taxon>Chrysomeloidea</taxon>
        <taxon>Chrysomelidae</taxon>
        <taxon>Bruchinae</taxon>
        <taxon>Bruchini</taxon>
        <taxon>Callosobruchus</taxon>
    </lineage>
</organism>
<feature type="transmembrane region" description="Helical" evidence="6">
    <location>
        <begin position="274"/>
        <end position="299"/>
    </location>
</feature>
<dbReference type="Pfam" id="PF04515">
    <property type="entry name" value="Choline_transpo"/>
    <property type="match status" value="1"/>
</dbReference>
<keyword evidence="4 6" id="KW-1133">Transmembrane helix</keyword>
<evidence type="ECO:0000313" key="8">
    <source>
        <dbReference type="EMBL" id="VEN54100.1"/>
    </source>
</evidence>
<comment type="function">
    <text evidence="6">Choline transporter.</text>
</comment>
<sequence length="607" mass="69451">MGNCCGGDKVGPAELHQIGYDVRAEVVKRRPTDTLFLTLFAVFLVIFLGFLGYCVVNGDLYRVVNGYDDCGYICGQNNKLNNDPYCKEKDKTSRKYHVLIKDPNYIHVQRQCVASCPSQYKELINRCIPTSKNVTSLENTLDDFVAQVADDFQVYWKEFCYLCLIALAISFLMLLLFRFVVGIIVWIVLVGVVLACIAGTAFLWILWKYPEKFIKQKPSYLFPDLDERNSTTFLVFAIASSVITVIVLLIIIVMRKRINLVIKLFEEAGKAIAAMPMLLFQPIVTFVALAGVACLWIYFTIWIQSAGRLQETSQNSHIYRYIKDSYMKGTFWYNIFAALWMTQFVIGCQHMLIAGAVAMWYFRKRKSVNFPVFVSFYNLTRYHLGSVALGSFLIALVQFARLVLKAVQRTFNNREGRIAKCILGCCQCCLYIFERFLKFFTRNAYIEVALYGYSFCAGGVQAFKQITSNILNVVAINSVGDFVLFLGKIAVVIATAFIGVRWMRNIEGIQYIWVPVTLAGIFAYFVAHCFITVFEMTIDTIFLCFCEDCEKNDGVTRPYYMSRGLMEFVQNSNKALNIRDVPRMPYHERGDNNAVSHGIDKKRNKKY</sequence>
<reference evidence="8 9" key="1">
    <citation type="submission" date="2019-01" db="EMBL/GenBank/DDBJ databases">
        <authorList>
            <person name="Sayadi A."/>
        </authorList>
    </citation>
    <scope>NUCLEOTIDE SEQUENCE [LARGE SCALE GENOMIC DNA]</scope>
</reference>
<evidence type="ECO:0000256" key="5">
    <source>
        <dbReference type="ARBA" id="ARBA00023136"/>
    </source>
</evidence>
<keyword evidence="9" id="KW-1185">Reference proteome</keyword>
<evidence type="ECO:0000256" key="1">
    <source>
        <dbReference type="ARBA" id="ARBA00004141"/>
    </source>
</evidence>
<dbReference type="Proteomes" id="UP000410492">
    <property type="component" value="Unassembled WGS sequence"/>
</dbReference>
<feature type="transmembrane region" description="Helical" evidence="6">
    <location>
        <begin position="382"/>
        <end position="404"/>
    </location>
</feature>
<dbReference type="PANTHER" id="PTHR12385:SF96">
    <property type="entry name" value="CHOLINE TRANSPORTER-LIKE PROTEIN"/>
    <property type="match status" value="1"/>
</dbReference>
<gene>
    <name evidence="8" type="ORF">CALMAC_LOCUS13674</name>
</gene>
<dbReference type="InterPro" id="IPR007603">
    <property type="entry name" value="Choline_transptr-like"/>
</dbReference>
<evidence type="ECO:0000256" key="3">
    <source>
        <dbReference type="ARBA" id="ARBA00022692"/>
    </source>
</evidence>
<feature type="transmembrane region" description="Helical" evidence="6">
    <location>
        <begin position="444"/>
        <end position="462"/>
    </location>
</feature>
<feature type="transmembrane region" description="Helical" evidence="6">
    <location>
        <begin position="233"/>
        <end position="254"/>
    </location>
</feature>
<dbReference type="EMBL" id="CAACVG010009751">
    <property type="protein sequence ID" value="VEN54100.1"/>
    <property type="molecule type" value="Genomic_DNA"/>
</dbReference>
<name>A0A653D3H4_CALMS</name>
<evidence type="ECO:0000313" key="9">
    <source>
        <dbReference type="Proteomes" id="UP000410492"/>
    </source>
</evidence>
<accession>A0A653D3H4</accession>
<feature type="transmembrane region" description="Helical" evidence="6">
    <location>
        <begin position="183"/>
        <end position="207"/>
    </location>
</feature>
<dbReference type="AlphaFoldDB" id="A0A653D3H4"/>
<feature type="transmembrane region" description="Helical" evidence="6">
    <location>
        <begin position="512"/>
        <end position="534"/>
    </location>
</feature>
<comment type="similarity">
    <text evidence="2 6">Belongs to the CTL (choline transporter-like) family.</text>
</comment>
<feature type="transmembrane region" description="Helical" evidence="6">
    <location>
        <begin position="331"/>
        <end position="362"/>
    </location>
</feature>
<dbReference type="GO" id="GO:0022857">
    <property type="term" value="F:transmembrane transporter activity"/>
    <property type="evidence" value="ECO:0007669"/>
    <property type="project" value="UniProtKB-UniRule"/>
</dbReference>
<comment type="subcellular location">
    <subcellularLocation>
        <location evidence="6">Cell membrane</location>
        <topology evidence="6">Multi-pass membrane protein</topology>
    </subcellularLocation>
    <subcellularLocation>
        <location evidence="1">Membrane</location>
        <topology evidence="1">Multi-pass membrane protein</topology>
    </subcellularLocation>
</comment>
<proteinExistence type="inferred from homology"/>
<keyword evidence="5 6" id="KW-0472">Membrane</keyword>
<feature type="transmembrane region" description="Helical" evidence="6">
    <location>
        <begin position="35"/>
        <end position="56"/>
    </location>
</feature>
<feature type="region of interest" description="Disordered" evidence="7">
    <location>
        <begin position="585"/>
        <end position="607"/>
    </location>
</feature>
<keyword evidence="3 6" id="KW-0812">Transmembrane</keyword>
<dbReference type="OrthoDB" id="420519at2759"/>